<name>A0A2U3DA50_SULT2</name>
<dbReference type="PANTHER" id="PTHR45228">
    <property type="entry name" value="CYCLIC DI-GMP PHOSPHODIESTERASE TM_0186-RELATED"/>
    <property type="match status" value="1"/>
</dbReference>
<evidence type="ECO:0000313" key="4">
    <source>
        <dbReference type="Proteomes" id="UP000245380"/>
    </source>
</evidence>
<gene>
    <name evidence="3" type="ORF">BM613_04265</name>
</gene>
<feature type="domain" description="PAS" evidence="1">
    <location>
        <begin position="6"/>
        <end position="65"/>
    </location>
</feature>
<dbReference type="EMBL" id="MPDK01000005">
    <property type="protein sequence ID" value="PWI58159.1"/>
    <property type="molecule type" value="Genomic_DNA"/>
</dbReference>
<protein>
    <recommendedName>
        <fullName evidence="5">HD-GYP domain-containing protein</fullName>
    </recommendedName>
</protein>
<dbReference type="Pfam" id="PF00989">
    <property type="entry name" value="PAS"/>
    <property type="match status" value="1"/>
</dbReference>
<dbReference type="SUPFAM" id="SSF109604">
    <property type="entry name" value="HD-domain/PDEase-like"/>
    <property type="match status" value="1"/>
</dbReference>
<dbReference type="GO" id="GO:0006355">
    <property type="term" value="P:regulation of DNA-templated transcription"/>
    <property type="evidence" value="ECO:0007669"/>
    <property type="project" value="InterPro"/>
</dbReference>
<organism evidence="3 4">
    <name type="scientific">Sulfoacidibacillus thermotolerans</name>
    <name type="common">Acidibacillus sulfuroxidans</name>
    <dbReference type="NCBI Taxonomy" id="1765684"/>
    <lineage>
        <taxon>Bacteria</taxon>
        <taxon>Bacillati</taxon>
        <taxon>Bacillota</taxon>
        <taxon>Bacilli</taxon>
        <taxon>Bacillales</taxon>
        <taxon>Alicyclobacillaceae</taxon>
        <taxon>Sulfoacidibacillus</taxon>
    </lineage>
</organism>
<dbReference type="CDD" id="cd00130">
    <property type="entry name" value="PAS"/>
    <property type="match status" value="1"/>
</dbReference>
<dbReference type="SUPFAM" id="SSF55785">
    <property type="entry name" value="PYP-like sensor domain (PAS domain)"/>
    <property type="match status" value="1"/>
</dbReference>
<dbReference type="InterPro" id="IPR000014">
    <property type="entry name" value="PAS"/>
</dbReference>
<dbReference type="Gene3D" id="3.30.450.20">
    <property type="entry name" value="PAS domain"/>
    <property type="match status" value="1"/>
</dbReference>
<dbReference type="AlphaFoldDB" id="A0A2U3DA50"/>
<dbReference type="NCBIfam" id="TIGR00229">
    <property type="entry name" value="sensory_box"/>
    <property type="match status" value="1"/>
</dbReference>
<dbReference type="Gene3D" id="1.10.3210.10">
    <property type="entry name" value="Hypothetical protein af1432"/>
    <property type="match status" value="1"/>
</dbReference>
<dbReference type="Proteomes" id="UP000245380">
    <property type="component" value="Unassembled WGS sequence"/>
</dbReference>
<feature type="domain" description="HD-GYP" evidence="2">
    <location>
        <begin position="134"/>
        <end position="349"/>
    </location>
</feature>
<evidence type="ECO:0000259" key="2">
    <source>
        <dbReference type="PROSITE" id="PS51832"/>
    </source>
</evidence>
<evidence type="ECO:0000259" key="1">
    <source>
        <dbReference type="PROSITE" id="PS50112"/>
    </source>
</evidence>
<comment type="caution">
    <text evidence="3">The sequence shown here is derived from an EMBL/GenBank/DDBJ whole genome shotgun (WGS) entry which is preliminary data.</text>
</comment>
<accession>A0A2U3DA50</accession>
<dbReference type="InterPro" id="IPR003607">
    <property type="entry name" value="HD/PDEase_dom"/>
</dbReference>
<dbReference type="InterPro" id="IPR037522">
    <property type="entry name" value="HD_GYP_dom"/>
</dbReference>
<dbReference type="RefSeq" id="WP_181362882.1">
    <property type="nucleotide sequence ID" value="NZ_MPDK01000005.1"/>
</dbReference>
<dbReference type="InterPro" id="IPR035965">
    <property type="entry name" value="PAS-like_dom_sf"/>
</dbReference>
<evidence type="ECO:0000313" key="3">
    <source>
        <dbReference type="EMBL" id="PWI58159.1"/>
    </source>
</evidence>
<dbReference type="InterPro" id="IPR013767">
    <property type="entry name" value="PAS_fold"/>
</dbReference>
<reference evidence="3 4" key="1">
    <citation type="submission" date="2016-11" db="EMBL/GenBank/DDBJ databases">
        <title>Comparative genomics of Acidibacillus ferroxidans species.</title>
        <authorList>
            <person name="Oliveira G."/>
            <person name="Nunes G."/>
            <person name="Oliveira R."/>
            <person name="Araujo F."/>
            <person name="Salim A."/>
            <person name="Scholte L."/>
            <person name="Morais D."/>
            <person name="Nancucheo I."/>
            <person name="Johnson D.B."/>
            <person name="Grail B."/>
            <person name="Bittencourt J."/>
            <person name="Valadares R."/>
        </authorList>
    </citation>
    <scope>NUCLEOTIDE SEQUENCE [LARGE SCALE GENOMIC DNA]</scope>
    <source>
        <strain evidence="3 4">Y002</strain>
    </source>
</reference>
<sequence>MNAEQEHPFIPEVLHPFLRLGEAVSITDEKHIFLAVNKEFTRLTGYRSKQVIGQKASLLRSTMTPRYVYQTMYHRLKEQGSFSGVMTNRRPSGELYSVNLGITKFTIQERVFYVGIFWALDHLMRGMYLSNDQLENWRRRILMQLAYVAESSDPNIVDHIHQVEHYTLTLSHVWLRKHPMFASEQWLKSMGIAAMLHDVGKAHIPSSLLYKPGKLNTTEFALVKQHVVYGEEMLREIELEGILAPDEQLNENVFQLAKEIARAHHEWWNGTGYPDGLRGEEIPLSARIVAVADVLDALRSQRPYKLPWADHEIQSYFLARKEVQFDPELVDLLMENWSLFRPLEDAQRNYRNVD</sequence>
<dbReference type="Pfam" id="PF13487">
    <property type="entry name" value="HD_5"/>
    <property type="match status" value="1"/>
</dbReference>
<keyword evidence="4" id="KW-1185">Reference proteome</keyword>
<dbReference type="PROSITE" id="PS50112">
    <property type="entry name" value="PAS"/>
    <property type="match status" value="1"/>
</dbReference>
<dbReference type="SMART" id="SM00471">
    <property type="entry name" value="HDc"/>
    <property type="match status" value="1"/>
</dbReference>
<dbReference type="InterPro" id="IPR052020">
    <property type="entry name" value="Cyclic_di-GMP/3'3'-cGAMP_PDE"/>
</dbReference>
<dbReference type="PROSITE" id="PS51832">
    <property type="entry name" value="HD_GYP"/>
    <property type="match status" value="1"/>
</dbReference>
<evidence type="ECO:0008006" key="5">
    <source>
        <dbReference type="Google" id="ProtNLM"/>
    </source>
</evidence>
<proteinExistence type="predicted"/>
<dbReference type="CDD" id="cd00077">
    <property type="entry name" value="HDc"/>
    <property type="match status" value="1"/>
</dbReference>